<dbReference type="InterPro" id="IPR012675">
    <property type="entry name" value="Beta-grasp_dom_sf"/>
</dbReference>
<dbReference type="CDD" id="cd06214">
    <property type="entry name" value="PA_degradation_oxidoreductase_like"/>
    <property type="match status" value="1"/>
</dbReference>
<dbReference type="PROSITE" id="PS51384">
    <property type="entry name" value="FAD_FR"/>
    <property type="match status" value="1"/>
</dbReference>
<feature type="domain" description="FAD-binding FR-type" evidence="10">
    <location>
        <begin position="2"/>
        <end position="104"/>
    </location>
</feature>
<evidence type="ECO:0000313" key="11">
    <source>
        <dbReference type="EMBL" id="MPY38412.1"/>
    </source>
</evidence>
<dbReference type="GO" id="GO:0016491">
    <property type="term" value="F:oxidoreductase activity"/>
    <property type="evidence" value="ECO:0007669"/>
    <property type="project" value="UniProtKB-KW"/>
</dbReference>
<keyword evidence="2" id="KW-0285">Flavoprotein</keyword>
<dbReference type="InterPro" id="IPR001041">
    <property type="entry name" value="2Fe-2S_ferredoxin-type"/>
</dbReference>
<dbReference type="PANTHER" id="PTHR47354">
    <property type="entry name" value="NADH OXIDOREDUCTASE HCR"/>
    <property type="match status" value="1"/>
</dbReference>
<dbReference type="CDD" id="cd00207">
    <property type="entry name" value="fer2"/>
    <property type="match status" value="1"/>
</dbReference>
<dbReference type="PROSITE" id="PS51085">
    <property type="entry name" value="2FE2S_FER_2"/>
    <property type="match status" value="1"/>
</dbReference>
<dbReference type="Gene3D" id="3.40.50.80">
    <property type="entry name" value="Nucleotide-binding domain of ferredoxin-NADP reductase (FNR) module"/>
    <property type="match status" value="1"/>
</dbReference>
<dbReference type="PANTHER" id="PTHR47354:SF8">
    <property type="entry name" value="1,2-PHENYLACETYL-COA EPOXIDASE, SUBUNIT E"/>
    <property type="match status" value="1"/>
</dbReference>
<evidence type="ECO:0000256" key="6">
    <source>
        <dbReference type="ARBA" id="ARBA00023002"/>
    </source>
</evidence>
<evidence type="ECO:0000256" key="7">
    <source>
        <dbReference type="ARBA" id="ARBA00023004"/>
    </source>
</evidence>
<name>A0A5N8VUE7_9ACTN</name>
<dbReference type="InterPro" id="IPR001433">
    <property type="entry name" value="OxRdtase_FAD/NAD-bd"/>
</dbReference>
<evidence type="ECO:0000256" key="5">
    <source>
        <dbReference type="ARBA" id="ARBA00022827"/>
    </source>
</evidence>
<organism evidence="11 12">
    <name type="scientific">Streptomyces phyllanthi</name>
    <dbReference type="NCBI Taxonomy" id="1803180"/>
    <lineage>
        <taxon>Bacteria</taxon>
        <taxon>Bacillati</taxon>
        <taxon>Actinomycetota</taxon>
        <taxon>Actinomycetes</taxon>
        <taxon>Kitasatosporales</taxon>
        <taxon>Streptomycetaceae</taxon>
        <taxon>Streptomyces</taxon>
    </lineage>
</organism>
<dbReference type="InterPro" id="IPR036010">
    <property type="entry name" value="2Fe-2S_ferredoxin-like_sf"/>
</dbReference>
<dbReference type="InterPro" id="IPR008333">
    <property type="entry name" value="Cbr1-like_FAD-bd_dom"/>
</dbReference>
<reference evidence="11 12" key="1">
    <citation type="submission" date="2019-07" db="EMBL/GenBank/DDBJ databases">
        <title>New species of Amycolatopsis and Streptomyces.</title>
        <authorList>
            <person name="Duangmal K."/>
            <person name="Teo W.F.A."/>
            <person name="Lipun K."/>
        </authorList>
    </citation>
    <scope>NUCLEOTIDE SEQUENCE [LARGE SCALE GENOMIC DNA]</scope>
    <source>
        <strain evidence="11 12">TISTR 2346</strain>
    </source>
</reference>
<feature type="domain" description="2Fe-2S ferredoxin-type" evidence="9">
    <location>
        <begin position="258"/>
        <end position="347"/>
    </location>
</feature>
<dbReference type="PROSITE" id="PS00197">
    <property type="entry name" value="2FE2S_FER_1"/>
    <property type="match status" value="1"/>
</dbReference>
<sequence length="347" mass="36995">MSSPIELRVVDVVAETVDAKSFVLEPPEPTSYSSGQFLTIAVPSEEQGFVARCYSLASAPHEGGLLTVTVKRTPGGYASNWLCDNVRVGQALKSLPPSGVFTAASVDDDLLLFAGGSGITPVISLAKETLARGSGSVALFYANRSADSVIFGSTLAKLAAEYPDRLTITNWFEDSQGLPTAAGIRAFAEQFTDRHAMMCGPAPFMQAVSDVLKSLDFPRERRRQEKFVSLSGNPFEISAEVVDAADLGAAAPEGAGCTRVSGEIDGAAFEFDDWRPGVLLLDFLLEKGIPAPFSCRLGDCSACACRVIEGDVEMVTNEVLEPEDIEEGIRLVCQSLPVTEHLKISFS</sequence>
<dbReference type="Pfam" id="PF00111">
    <property type="entry name" value="Fer2"/>
    <property type="match status" value="1"/>
</dbReference>
<gene>
    <name evidence="11" type="ORF">FNH04_00055</name>
</gene>
<dbReference type="SUPFAM" id="SSF63380">
    <property type="entry name" value="Riboflavin synthase domain-like"/>
    <property type="match status" value="1"/>
</dbReference>
<dbReference type="GO" id="GO:0050660">
    <property type="term" value="F:flavin adenine dinucleotide binding"/>
    <property type="evidence" value="ECO:0007669"/>
    <property type="project" value="TreeGrafter"/>
</dbReference>
<protein>
    <submittedName>
        <fullName evidence="11">Ferredoxin--NADP reductase</fullName>
    </submittedName>
</protein>
<evidence type="ECO:0000259" key="9">
    <source>
        <dbReference type="PROSITE" id="PS51085"/>
    </source>
</evidence>
<comment type="caution">
    <text evidence="11">The sequence shown here is derived from an EMBL/GenBank/DDBJ whole genome shotgun (WGS) entry which is preliminary data.</text>
</comment>
<proteinExistence type="predicted"/>
<dbReference type="InterPro" id="IPR006058">
    <property type="entry name" value="2Fe2S_fd_BS"/>
</dbReference>
<dbReference type="GO" id="GO:0051537">
    <property type="term" value="F:2 iron, 2 sulfur cluster binding"/>
    <property type="evidence" value="ECO:0007669"/>
    <property type="project" value="UniProtKB-KW"/>
</dbReference>
<dbReference type="PRINTS" id="PR00371">
    <property type="entry name" value="FPNCR"/>
</dbReference>
<dbReference type="SUPFAM" id="SSF52343">
    <property type="entry name" value="Ferredoxin reductase-like, C-terminal NADP-linked domain"/>
    <property type="match status" value="1"/>
</dbReference>
<evidence type="ECO:0000313" key="12">
    <source>
        <dbReference type="Proteomes" id="UP000326979"/>
    </source>
</evidence>
<dbReference type="InterPro" id="IPR039261">
    <property type="entry name" value="FNR_nucleotide-bd"/>
</dbReference>
<dbReference type="InterPro" id="IPR017938">
    <property type="entry name" value="Riboflavin_synthase-like_b-brl"/>
</dbReference>
<keyword evidence="3" id="KW-0001">2Fe-2S</keyword>
<keyword evidence="12" id="KW-1185">Reference proteome</keyword>
<keyword evidence="4" id="KW-0479">Metal-binding</keyword>
<evidence type="ECO:0000256" key="2">
    <source>
        <dbReference type="ARBA" id="ARBA00022630"/>
    </source>
</evidence>
<dbReference type="Pfam" id="PF00175">
    <property type="entry name" value="NAD_binding_1"/>
    <property type="match status" value="1"/>
</dbReference>
<dbReference type="Proteomes" id="UP000326979">
    <property type="component" value="Unassembled WGS sequence"/>
</dbReference>
<keyword evidence="7" id="KW-0408">Iron</keyword>
<evidence type="ECO:0000256" key="4">
    <source>
        <dbReference type="ARBA" id="ARBA00022723"/>
    </source>
</evidence>
<evidence type="ECO:0000259" key="10">
    <source>
        <dbReference type="PROSITE" id="PS51384"/>
    </source>
</evidence>
<evidence type="ECO:0000256" key="1">
    <source>
        <dbReference type="ARBA" id="ARBA00001974"/>
    </source>
</evidence>
<keyword evidence="5" id="KW-0274">FAD</keyword>
<dbReference type="OrthoDB" id="9796486at2"/>
<dbReference type="PRINTS" id="PR00409">
    <property type="entry name" value="PHDIOXRDTASE"/>
</dbReference>
<dbReference type="AlphaFoldDB" id="A0A5N8VUE7"/>
<dbReference type="EMBL" id="VJZE01000001">
    <property type="protein sequence ID" value="MPY38412.1"/>
    <property type="molecule type" value="Genomic_DNA"/>
</dbReference>
<dbReference type="Pfam" id="PF00970">
    <property type="entry name" value="FAD_binding_6"/>
    <property type="match status" value="1"/>
</dbReference>
<keyword evidence="8" id="KW-0411">Iron-sulfur</keyword>
<accession>A0A5N8VUE7</accession>
<dbReference type="Gene3D" id="2.40.30.10">
    <property type="entry name" value="Translation factors"/>
    <property type="match status" value="1"/>
</dbReference>
<dbReference type="InterPro" id="IPR050415">
    <property type="entry name" value="MRET"/>
</dbReference>
<dbReference type="InterPro" id="IPR001709">
    <property type="entry name" value="Flavoprot_Pyr_Nucl_cyt_Rdtase"/>
</dbReference>
<dbReference type="InterPro" id="IPR017927">
    <property type="entry name" value="FAD-bd_FR_type"/>
</dbReference>
<keyword evidence="6" id="KW-0560">Oxidoreductase</keyword>
<dbReference type="Gene3D" id="3.10.20.30">
    <property type="match status" value="1"/>
</dbReference>
<comment type="cofactor">
    <cofactor evidence="1">
        <name>FAD</name>
        <dbReference type="ChEBI" id="CHEBI:57692"/>
    </cofactor>
</comment>
<evidence type="ECO:0000256" key="3">
    <source>
        <dbReference type="ARBA" id="ARBA00022714"/>
    </source>
</evidence>
<dbReference type="SUPFAM" id="SSF54292">
    <property type="entry name" value="2Fe-2S ferredoxin-like"/>
    <property type="match status" value="1"/>
</dbReference>
<dbReference type="GO" id="GO:0046872">
    <property type="term" value="F:metal ion binding"/>
    <property type="evidence" value="ECO:0007669"/>
    <property type="project" value="UniProtKB-KW"/>
</dbReference>
<evidence type="ECO:0000256" key="8">
    <source>
        <dbReference type="ARBA" id="ARBA00023014"/>
    </source>
</evidence>